<evidence type="ECO:0000313" key="17">
    <source>
        <dbReference type="EMBL" id="OGN23049.1"/>
    </source>
</evidence>
<feature type="transmembrane region" description="Helical" evidence="16">
    <location>
        <begin position="343"/>
        <end position="361"/>
    </location>
</feature>
<gene>
    <name evidence="17" type="ORF">A2918_02880</name>
</gene>
<feature type="transmembrane region" description="Helical" evidence="16">
    <location>
        <begin position="165"/>
        <end position="182"/>
    </location>
</feature>
<dbReference type="GO" id="GO:0008955">
    <property type="term" value="F:peptidoglycan glycosyltransferase activity"/>
    <property type="evidence" value="ECO:0007669"/>
    <property type="project" value="UniProtKB-EC"/>
</dbReference>
<evidence type="ECO:0000256" key="5">
    <source>
        <dbReference type="ARBA" id="ARBA00022960"/>
    </source>
</evidence>
<dbReference type="GO" id="GO:0032153">
    <property type="term" value="C:cell division site"/>
    <property type="evidence" value="ECO:0007669"/>
    <property type="project" value="TreeGrafter"/>
</dbReference>
<comment type="catalytic activity">
    <reaction evidence="15">
        <text>[GlcNAc-(1-&gt;4)-Mur2Ac(oyl-L-Ala-gamma-D-Glu-L-Lys-D-Ala-D-Ala)](n)-di-trans,octa-cis-undecaprenyl diphosphate + beta-D-GlcNAc-(1-&gt;4)-Mur2Ac(oyl-L-Ala-gamma-D-Glu-L-Lys-D-Ala-D-Ala)-di-trans,octa-cis-undecaprenyl diphosphate = [GlcNAc-(1-&gt;4)-Mur2Ac(oyl-L-Ala-gamma-D-Glu-L-Lys-D-Ala-D-Ala)](n+1)-di-trans,octa-cis-undecaprenyl diphosphate + di-trans,octa-cis-undecaprenyl diphosphate + H(+)</text>
        <dbReference type="Rhea" id="RHEA:23708"/>
        <dbReference type="Rhea" id="RHEA-COMP:9602"/>
        <dbReference type="Rhea" id="RHEA-COMP:9603"/>
        <dbReference type="ChEBI" id="CHEBI:15378"/>
        <dbReference type="ChEBI" id="CHEBI:58405"/>
        <dbReference type="ChEBI" id="CHEBI:60033"/>
        <dbReference type="ChEBI" id="CHEBI:78435"/>
        <dbReference type="EC" id="2.4.99.28"/>
    </reaction>
</comment>
<dbReference type="EMBL" id="MGKI01000006">
    <property type="protein sequence ID" value="OGN23049.1"/>
    <property type="molecule type" value="Genomic_DNA"/>
</dbReference>
<feature type="transmembrane region" description="Helical" evidence="16">
    <location>
        <begin position="141"/>
        <end position="159"/>
    </location>
</feature>
<feature type="transmembrane region" description="Helical" evidence="16">
    <location>
        <begin position="52"/>
        <end position="70"/>
    </location>
</feature>
<organism evidence="17 18">
    <name type="scientific">Candidatus Yanofskybacteria bacterium RIFCSPLOWO2_01_FULL_42_49</name>
    <dbReference type="NCBI Taxonomy" id="1802694"/>
    <lineage>
        <taxon>Bacteria</taxon>
        <taxon>Candidatus Yanofskyibacteriota</taxon>
    </lineage>
</organism>
<proteinExistence type="inferred from homology"/>
<evidence type="ECO:0000256" key="6">
    <source>
        <dbReference type="ARBA" id="ARBA00022984"/>
    </source>
</evidence>
<keyword evidence="7 16" id="KW-1133">Transmembrane helix</keyword>
<dbReference type="AlphaFoldDB" id="A0A1F8GF28"/>
<feature type="transmembrane region" description="Helical" evidence="16">
    <location>
        <begin position="310"/>
        <end position="331"/>
    </location>
</feature>
<feature type="transmembrane region" description="Helical" evidence="16">
    <location>
        <begin position="77"/>
        <end position="96"/>
    </location>
</feature>
<keyword evidence="6" id="KW-0573">Peptidoglycan synthesis</keyword>
<dbReference type="STRING" id="1802694.A2918_02880"/>
<dbReference type="EC" id="2.4.99.28" evidence="14"/>
<dbReference type="Proteomes" id="UP000178227">
    <property type="component" value="Unassembled WGS sequence"/>
</dbReference>
<keyword evidence="4 16" id="KW-0812">Transmembrane</keyword>
<accession>A0A1F8GF28</accession>
<sequence length="368" mass="40694">MGHRKGFRNIIREYFAEIDFPLFATVVAISLLGAVNLWGVSGADSPLFKKQLVFIAIGVLVMIVFSFFNYRYLKNYSLPVLGFYFFSIFLLLLTFYSRSVRGVNSWIILGNLTFEPVELAKLMLIVLMAKYFSQRHIHINDFRHIIVAGIYFSLPFAIIFLQPDLGSSVIFLAIWLGVLLAAGINKRHLFMLLMAGISVGYLAWLFALQPYQKTRITSFLNPYNDPRGSGYNIIQSKIAIGSGYIFGNGLGKGSQSNLGFLPEPHNDFAFAAFAEQFGLVGIAVVMAMATTIMSRILYVGSRTVSNFGKLFSIGLSIFIGSHVFVSAGVNIGLLPVTGLSFPFLSYGGSNLISLMIGLGILQSIRRYG</sequence>
<dbReference type="PANTHER" id="PTHR30474">
    <property type="entry name" value="CELL CYCLE PROTEIN"/>
    <property type="match status" value="1"/>
</dbReference>
<keyword evidence="8 16" id="KW-0472">Membrane</keyword>
<protein>
    <recommendedName>
        <fullName evidence="12">Probable peptidoglycan glycosyltransferase FtsW</fullName>
        <ecNumber evidence="14">2.4.99.28</ecNumber>
    </recommendedName>
    <alternativeName>
        <fullName evidence="13">Cell division protein FtsW</fullName>
    </alternativeName>
    <alternativeName>
        <fullName evidence="10">Cell wall polymerase</fullName>
    </alternativeName>
    <alternativeName>
        <fullName evidence="9">Peptidoglycan polymerase</fullName>
    </alternativeName>
</protein>
<evidence type="ECO:0000256" key="1">
    <source>
        <dbReference type="ARBA" id="ARBA00004141"/>
    </source>
</evidence>
<evidence type="ECO:0000256" key="8">
    <source>
        <dbReference type="ARBA" id="ARBA00023136"/>
    </source>
</evidence>
<evidence type="ECO:0000256" key="16">
    <source>
        <dbReference type="SAM" id="Phobius"/>
    </source>
</evidence>
<evidence type="ECO:0000256" key="14">
    <source>
        <dbReference type="ARBA" id="ARBA00044770"/>
    </source>
</evidence>
<dbReference type="GO" id="GO:0051301">
    <property type="term" value="P:cell division"/>
    <property type="evidence" value="ECO:0007669"/>
    <property type="project" value="InterPro"/>
</dbReference>
<evidence type="ECO:0000256" key="9">
    <source>
        <dbReference type="ARBA" id="ARBA00032370"/>
    </source>
</evidence>
<dbReference type="InterPro" id="IPR001182">
    <property type="entry name" value="FtsW/RodA"/>
</dbReference>
<evidence type="ECO:0000313" key="18">
    <source>
        <dbReference type="Proteomes" id="UP000178227"/>
    </source>
</evidence>
<reference evidence="17 18" key="1">
    <citation type="journal article" date="2016" name="Nat. Commun.">
        <title>Thousands of microbial genomes shed light on interconnected biogeochemical processes in an aquifer system.</title>
        <authorList>
            <person name="Anantharaman K."/>
            <person name="Brown C.T."/>
            <person name="Hug L.A."/>
            <person name="Sharon I."/>
            <person name="Castelle C.J."/>
            <person name="Probst A.J."/>
            <person name="Thomas B.C."/>
            <person name="Singh A."/>
            <person name="Wilkins M.J."/>
            <person name="Karaoz U."/>
            <person name="Brodie E.L."/>
            <person name="Williams K.H."/>
            <person name="Hubbard S.S."/>
            <person name="Banfield J.F."/>
        </authorList>
    </citation>
    <scope>NUCLEOTIDE SEQUENCE [LARGE SCALE GENOMIC DNA]</scope>
</reference>
<evidence type="ECO:0000256" key="11">
    <source>
        <dbReference type="ARBA" id="ARBA00038053"/>
    </source>
</evidence>
<dbReference type="PANTHER" id="PTHR30474:SF2">
    <property type="entry name" value="PEPTIDOGLYCAN GLYCOSYLTRANSFERASE FTSW-RELATED"/>
    <property type="match status" value="1"/>
</dbReference>
<comment type="subcellular location">
    <subcellularLocation>
        <location evidence="1">Membrane</location>
        <topology evidence="1">Multi-pass membrane protein</topology>
    </subcellularLocation>
</comment>
<evidence type="ECO:0000256" key="10">
    <source>
        <dbReference type="ARBA" id="ARBA00033270"/>
    </source>
</evidence>
<evidence type="ECO:0000256" key="15">
    <source>
        <dbReference type="ARBA" id="ARBA00049902"/>
    </source>
</evidence>
<evidence type="ECO:0000256" key="4">
    <source>
        <dbReference type="ARBA" id="ARBA00022692"/>
    </source>
</evidence>
<dbReference type="GO" id="GO:0015648">
    <property type="term" value="F:lipid-linked peptidoglycan transporter activity"/>
    <property type="evidence" value="ECO:0007669"/>
    <property type="project" value="TreeGrafter"/>
</dbReference>
<comment type="similarity">
    <text evidence="11">Belongs to the SEDS family. FtsW subfamily.</text>
</comment>
<keyword evidence="2" id="KW-0328">Glycosyltransferase</keyword>
<evidence type="ECO:0000256" key="3">
    <source>
        <dbReference type="ARBA" id="ARBA00022679"/>
    </source>
</evidence>
<keyword evidence="5" id="KW-0133">Cell shape</keyword>
<evidence type="ECO:0000256" key="12">
    <source>
        <dbReference type="ARBA" id="ARBA00041185"/>
    </source>
</evidence>
<evidence type="ECO:0000256" key="13">
    <source>
        <dbReference type="ARBA" id="ARBA00041418"/>
    </source>
</evidence>
<evidence type="ECO:0000256" key="2">
    <source>
        <dbReference type="ARBA" id="ARBA00022676"/>
    </source>
</evidence>
<dbReference type="GO" id="GO:0008360">
    <property type="term" value="P:regulation of cell shape"/>
    <property type="evidence" value="ECO:0007669"/>
    <property type="project" value="UniProtKB-KW"/>
</dbReference>
<name>A0A1F8GF28_9BACT</name>
<feature type="transmembrane region" description="Helical" evidence="16">
    <location>
        <begin position="277"/>
        <end position="298"/>
    </location>
</feature>
<feature type="transmembrane region" description="Helical" evidence="16">
    <location>
        <begin position="108"/>
        <end position="129"/>
    </location>
</feature>
<keyword evidence="3" id="KW-0808">Transferase</keyword>
<dbReference type="GO" id="GO:0005886">
    <property type="term" value="C:plasma membrane"/>
    <property type="evidence" value="ECO:0007669"/>
    <property type="project" value="TreeGrafter"/>
</dbReference>
<dbReference type="GO" id="GO:0009252">
    <property type="term" value="P:peptidoglycan biosynthetic process"/>
    <property type="evidence" value="ECO:0007669"/>
    <property type="project" value="UniProtKB-KW"/>
</dbReference>
<comment type="caution">
    <text evidence="17">The sequence shown here is derived from an EMBL/GenBank/DDBJ whole genome shotgun (WGS) entry which is preliminary data.</text>
</comment>
<feature type="transmembrane region" description="Helical" evidence="16">
    <location>
        <begin position="189"/>
        <end position="207"/>
    </location>
</feature>
<dbReference type="Pfam" id="PF01098">
    <property type="entry name" value="FTSW_RODA_SPOVE"/>
    <property type="match status" value="1"/>
</dbReference>
<evidence type="ECO:0000256" key="7">
    <source>
        <dbReference type="ARBA" id="ARBA00022989"/>
    </source>
</evidence>
<feature type="transmembrane region" description="Helical" evidence="16">
    <location>
        <begin position="20"/>
        <end position="40"/>
    </location>
</feature>